<dbReference type="AlphaFoldDB" id="A0AAN8XHZ5"/>
<keyword evidence="3" id="KW-1185">Reference proteome</keyword>
<reference evidence="2 3" key="1">
    <citation type="submission" date="2023-11" db="EMBL/GenBank/DDBJ databases">
        <title>Halocaridina rubra genome assembly.</title>
        <authorList>
            <person name="Smith C."/>
        </authorList>
    </citation>
    <scope>NUCLEOTIDE SEQUENCE [LARGE SCALE GENOMIC DNA]</scope>
    <source>
        <strain evidence="2">EP-1</strain>
        <tissue evidence="2">Whole</tissue>
    </source>
</reference>
<name>A0AAN8XHZ5_HALRR</name>
<organism evidence="2 3">
    <name type="scientific">Halocaridina rubra</name>
    <name type="common">Hawaiian red shrimp</name>
    <dbReference type="NCBI Taxonomy" id="373956"/>
    <lineage>
        <taxon>Eukaryota</taxon>
        <taxon>Metazoa</taxon>
        <taxon>Ecdysozoa</taxon>
        <taxon>Arthropoda</taxon>
        <taxon>Crustacea</taxon>
        <taxon>Multicrustacea</taxon>
        <taxon>Malacostraca</taxon>
        <taxon>Eumalacostraca</taxon>
        <taxon>Eucarida</taxon>
        <taxon>Decapoda</taxon>
        <taxon>Pleocyemata</taxon>
        <taxon>Caridea</taxon>
        <taxon>Atyoidea</taxon>
        <taxon>Atyidae</taxon>
        <taxon>Halocaridina</taxon>
    </lineage>
</organism>
<evidence type="ECO:0000256" key="1">
    <source>
        <dbReference type="SAM" id="MobiDB-lite"/>
    </source>
</evidence>
<feature type="compositionally biased region" description="Polar residues" evidence="1">
    <location>
        <begin position="29"/>
        <end position="55"/>
    </location>
</feature>
<evidence type="ECO:0000313" key="3">
    <source>
        <dbReference type="Proteomes" id="UP001381693"/>
    </source>
</evidence>
<comment type="caution">
    <text evidence="2">The sequence shown here is derived from an EMBL/GenBank/DDBJ whole genome shotgun (WGS) entry which is preliminary data.</text>
</comment>
<proteinExistence type="predicted"/>
<dbReference type="Proteomes" id="UP001381693">
    <property type="component" value="Unassembled WGS sequence"/>
</dbReference>
<feature type="compositionally biased region" description="Basic and acidic residues" evidence="1">
    <location>
        <begin position="122"/>
        <end position="132"/>
    </location>
</feature>
<accession>A0AAN8XHZ5</accession>
<gene>
    <name evidence="2" type="ORF">SK128_016317</name>
</gene>
<sequence>ILFTQTLNHSRSPSRRGSSLSEQAENEVYQLSRSYPHSLPQSRRSSVAYQTSSSPEFKAEDLEARLTVSPSPMERRRSHSFRCASRGEFQKGAVDDHHKPRRASHNALTRSHSLKAPLAVDQRARKGQPDLK</sequence>
<protein>
    <submittedName>
        <fullName evidence="2">Uncharacterized protein</fullName>
    </submittedName>
</protein>
<feature type="region of interest" description="Disordered" evidence="1">
    <location>
        <begin position="1"/>
        <end position="132"/>
    </location>
</feature>
<evidence type="ECO:0000313" key="2">
    <source>
        <dbReference type="EMBL" id="KAK7082008.1"/>
    </source>
</evidence>
<dbReference type="EMBL" id="JAXCGZ010004271">
    <property type="protein sequence ID" value="KAK7082008.1"/>
    <property type="molecule type" value="Genomic_DNA"/>
</dbReference>
<feature type="non-terminal residue" evidence="2">
    <location>
        <position position="1"/>
    </location>
</feature>